<evidence type="ECO:0000259" key="8">
    <source>
        <dbReference type="PROSITE" id="PS50928"/>
    </source>
</evidence>
<accession>A0A1M6E1Q4</accession>
<evidence type="ECO:0000256" key="3">
    <source>
        <dbReference type="ARBA" id="ARBA00022475"/>
    </source>
</evidence>
<comment type="similarity">
    <text evidence="7">Belongs to the binding-protein-dependent transport system permease family.</text>
</comment>
<comment type="subcellular location">
    <subcellularLocation>
        <location evidence="1 7">Cell membrane</location>
        <topology evidence="1 7">Multi-pass membrane protein</topology>
    </subcellularLocation>
</comment>
<feature type="transmembrane region" description="Helical" evidence="7">
    <location>
        <begin position="184"/>
        <end position="205"/>
    </location>
</feature>
<dbReference type="GO" id="GO:0005886">
    <property type="term" value="C:plasma membrane"/>
    <property type="evidence" value="ECO:0007669"/>
    <property type="project" value="UniProtKB-SubCell"/>
</dbReference>
<dbReference type="CDD" id="cd06261">
    <property type="entry name" value="TM_PBP2"/>
    <property type="match status" value="1"/>
</dbReference>
<dbReference type="GO" id="GO:0042956">
    <property type="term" value="P:maltodextrin transmembrane transport"/>
    <property type="evidence" value="ECO:0007669"/>
    <property type="project" value="TreeGrafter"/>
</dbReference>
<name>A0A1M6E1Q4_9FIRM</name>
<feature type="transmembrane region" description="Helical" evidence="7">
    <location>
        <begin position="12"/>
        <end position="36"/>
    </location>
</feature>
<sequence>MKKALTVVRYFFVYLMLIILSFIVLYPIAFTISGAFNKGKSLFQMNVLPIPSNPTTEHFTELFTKTNYLNWYKNSFIIAVCNMLMTTVLVMITAYIFSRYRFALKKPMLMSFLILQMFPSTIGMIAIYVILNRFGLTDNLFGLILVYTAGNIPYNTWLLKGYFDTIPKSIDEAAKVDGAGNLTTFFRIILPNTLPMVAFLAVTSFTQPWMDFILPRFILRSDKNKTLAVGLFEMINGRSNDNFTQFAAGALLIAVPFVILFVINQKYLVRIMSAGAVKE</sequence>
<dbReference type="SUPFAM" id="SSF161098">
    <property type="entry name" value="MetI-like"/>
    <property type="match status" value="1"/>
</dbReference>
<organism evidence="9 10">
    <name type="scientific">Thermoclostridium caenicola</name>
    <dbReference type="NCBI Taxonomy" id="659425"/>
    <lineage>
        <taxon>Bacteria</taxon>
        <taxon>Bacillati</taxon>
        <taxon>Bacillota</taxon>
        <taxon>Clostridia</taxon>
        <taxon>Eubacteriales</taxon>
        <taxon>Oscillospiraceae</taxon>
        <taxon>Thermoclostridium</taxon>
    </lineage>
</organism>
<feature type="domain" description="ABC transmembrane type-1" evidence="8">
    <location>
        <begin position="72"/>
        <end position="264"/>
    </location>
</feature>
<feature type="transmembrane region" description="Helical" evidence="7">
    <location>
        <begin position="76"/>
        <end position="97"/>
    </location>
</feature>
<dbReference type="InterPro" id="IPR035906">
    <property type="entry name" value="MetI-like_sf"/>
</dbReference>
<protein>
    <submittedName>
        <fullName evidence="9">Carbohydrate ABC transporter membrane protein 2, CUT1 family</fullName>
    </submittedName>
</protein>
<reference evidence="9 10" key="1">
    <citation type="submission" date="2016-11" db="EMBL/GenBank/DDBJ databases">
        <authorList>
            <person name="Varghese N."/>
            <person name="Submissions S."/>
        </authorList>
    </citation>
    <scope>NUCLEOTIDE SEQUENCE [LARGE SCALE GENOMIC DNA]</scope>
    <source>
        <strain evidence="9 10">DSM 19027</strain>
    </source>
</reference>
<proteinExistence type="inferred from homology"/>
<dbReference type="EMBL" id="FQZP01000010">
    <property type="protein sequence ID" value="SHI79432.1"/>
    <property type="molecule type" value="Genomic_DNA"/>
</dbReference>
<keyword evidence="3" id="KW-1003">Cell membrane</keyword>
<feature type="transmembrane region" description="Helical" evidence="7">
    <location>
        <begin position="109"/>
        <end position="131"/>
    </location>
</feature>
<dbReference type="RefSeq" id="WP_243133192.1">
    <property type="nucleotide sequence ID" value="NZ_FQZP01000010.1"/>
</dbReference>
<dbReference type="Proteomes" id="UP000324781">
    <property type="component" value="Unassembled WGS sequence"/>
</dbReference>
<dbReference type="PANTHER" id="PTHR32243:SF34">
    <property type="entry name" value="GALACTOOLIGOSACCHARIDES TRANSPORT SYSTEM PERMEASE PROTEIN GANQ"/>
    <property type="match status" value="1"/>
</dbReference>
<dbReference type="AlphaFoldDB" id="A0A1M6E1Q4"/>
<keyword evidence="10" id="KW-1185">Reference proteome</keyword>
<dbReference type="GO" id="GO:0015423">
    <property type="term" value="F:ABC-type maltose transporter activity"/>
    <property type="evidence" value="ECO:0007669"/>
    <property type="project" value="TreeGrafter"/>
</dbReference>
<evidence type="ECO:0000256" key="6">
    <source>
        <dbReference type="ARBA" id="ARBA00023136"/>
    </source>
</evidence>
<evidence type="ECO:0000313" key="10">
    <source>
        <dbReference type="Proteomes" id="UP000324781"/>
    </source>
</evidence>
<gene>
    <name evidence="9" type="ORF">SAMN05444373_10108</name>
</gene>
<evidence type="ECO:0000256" key="2">
    <source>
        <dbReference type="ARBA" id="ARBA00022448"/>
    </source>
</evidence>
<dbReference type="Pfam" id="PF00528">
    <property type="entry name" value="BPD_transp_1"/>
    <property type="match status" value="1"/>
</dbReference>
<keyword evidence="2 7" id="KW-0813">Transport</keyword>
<evidence type="ECO:0000256" key="1">
    <source>
        <dbReference type="ARBA" id="ARBA00004651"/>
    </source>
</evidence>
<feature type="transmembrane region" description="Helical" evidence="7">
    <location>
        <begin position="243"/>
        <end position="263"/>
    </location>
</feature>
<dbReference type="PROSITE" id="PS50928">
    <property type="entry name" value="ABC_TM1"/>
    <property type="match status" value="1"/>
</dbReference>
<keyword evidence="6 7" id="KW-0472">Membrane</keyword>
<keyword evidence="4 7" id="KW-0812">Transmembrane</keyword>
<evidence type="ECO:0000256" key="5">
    <source>
        <dbReference type="ARBA" id="ARBA00022989"/>
    </source>
</evidence>
<keyword evidence="5 7" id="KW-1133">Transmembrane helix</keyword>
<dbReference type="InterPro" id="IPR050901">
    <property type="entry name" value="BP-dep_ABC_trans_perm"/>
</dbReference>
<evidence type="ECO:0000313" key="9">
    <source>
        <dbReference type="EMBL" id="SHI79432.1"/>
    </source>
</evidence>
<dbReference type="PANTHER" id="PTHR32243">
    <property type="entry name" value="MALTOSE TRANSPORT SYSTEM PERMEASE-RELATED"/>
    <property type="match status" value="1"/>
</dbReference>
<dbReference type="InterPro" id="IPR000515">
    <property type="entry name" value="MetI-like"/>
</dbReference>
<dbReference type="Gene3D" id="1.10.3720.10">
    <property type="entry name" value="MetI-like"/>
    <property type="match status" value="1"/>
</dbReference>
<evidence type="ECO:0000256" key="4">
    <source>
        <dbReference type="ARBA" id="ARBA00022692"/>
    </source>
</evidence>
<evidence type="ECO:0000256" key="7">
    <source>
        <dbReference type="RuleBase" id="RU363032"/>
    </source>
</evidence>
<feature type="transmembrane region" description="Helical" evidence="7">
    <location>
        <begin position="143"/>
        <end position="163"/>
    </location>
</feature>